<feature type="chain" id="PRO_5002851436" evidence="2">
    <location>
        <begin position="41"/>
        <end position="130"/>
    </location>
</feature>
<gene>
    <name evidence="4" type="ORF">PRABACTJOHN_03018</name>
</gene>
<evidence type="ECO:0000313" key="4">
    <source>
        <dbReference type="EMBL" id="EEC95593.1"/>
    </source>
</evidence>
<comment type="caution">
    <text evidence="4">The sequence shown here is derived from an EMBL/GenBank/DDBJ whole genome shotgun (WGS) entry which is preliminary data.</text>
</comment>
<name>B7BD98_9BACT</name>
<organism evidence="4 5">
    <name type="scientific">Parabacteroides johnsonii DSM 18315</name>
    <dbReference type="NCBI Taxonomy" id="537006"/>
    <lineage>
        <taxon>Bacteria</taxon>
        <taxon>Pseudomonadati</taxon>
        <taxon>Bacteroidota</taxon>
        <taxon>Bacteroidia</taxon>
        <taxon>Bacteroidales</taxon>
        <taxon>Tannerellaceae</taxon>
        <taxon>Parabacteroides</taxon>
    </lineage>
</organism>
<dbReference type="InterPro" id="IPR006121">
    <property type="entry name" value="HMA_dom"/>
</dbReference>
<evidence type="ECO:0000256" key="1">
    <source>
        <dbReference type="ARBA" id="ARBA00022723"/>
    </source>
</evidence>
<dbReference type="Pfam" id="PF00403">
    <property type="entry name" value="HMA"/>
    <property type="match status" value="1"/>
</dbReference>
<accession>B7BD98</accession>
<dbReference type="Gene3D" id="3.30.70.100">
    <property type="match status" value="1"/>
</dbReference>
<feature type="domain" description="HMA" evidence="3">
    <location>
        <begin position="48"/>
        <end position="114"/>
    </location>
</feature>
<feature type="signal peptide" evidence="2">
    <location>
        <begin position="1"/>
        <end position="40"/>
    </location>
</feature>
<dbReference type="Proteomes" id="UP000005510">
    <property type="component" value="Unassembled WGS sequence"/>
</dbReference>
<dbReference type="FunFam" id="3.30.70.100:FF:000001">
    <property type="entry name" value="ATPase copper transporting beta"/>
    <property type="match status" value="1"/>
</dbReference>
<dbReference type="AlphaFoldDB" id="B7BD98"/>
<dbReference type="CDD" id="cd00371">
    <property type="entry name" value="HMA"/>
    <property type="match status" value="1"/>
</dbReference>
<protein>
    <submittedName>
        <fullName evidence="4">Heavy metal-associated domain protein</fullName>
    </submittedName>
</protein>
<dbReference type="STRING" id="537006.PRABACTJOHN_03018"/>
<dbReference type="EMBL" id="ABYH01000329">
    <property type="protein sequence ID" value="EEC95593.1"/>
    <property type="molecule type" value="Genomic_DNA"/>
</dbReference>
<evidence type="ECO:0000256" key="2">
    <source>
        <dbReference type="SAM" id="SignalP"/>
    </source>
</evidence>
<dbReference type="GO" id="GO:0046872">
    <property type="term" value="F:metal ion binding"/>
    <property type="evidence" value="ECO:0007669"/>
    <property type="project" value="UniProtKB-KW"/>
</dbReference>
<evidence type="ECO:0000259" key="3">
    <source>
        <dbReference type="PROSITE" id="PS50846"/>
    </source>
</evidence>
<reference evidence="4 5" key="1">
    <citation type="submission" date="2008-10" db="EMBL/GenBank/DDBJ databases">
        <title>Draft genome sequence of Parabacteroides johnsonii (DSM 18315).</title>
        <authorList>
            <person name="Sudarsanam P."/>
            <person name="Ley R."/>
            <person name="Guruge J."/>
            <person name="Turnbaugh P.J."/>
            <person name="Mahowald M."/>
            <person name="Liep D."/>
            <person name="Gordon J."/>
        </authorList>
    </citation>
    <scope>NUCLEOTIDE SEQUENCE [LARGE SCALE GENOMIC DNA]</scope>
    <source>
        <strain evidence="4 5">DSM 18315</strain>
    </source>
</reference>
<dbReference type="SUPFAM" id="SSF55008">
    <property type="entry name" value="HMA, heavy metal-associated domain"/>
    <property type="match status" value="1"/>
</dbReference>
<dbReference type="PROSITE" id="PS50846">
    <property type="entry name" value="HMA_2"/>
    <property type="match status" value="1"/>
</dbReference>
<evidence type="ECO:0000313" key="5">
    <source>
        <dbReference type="Proteomes" id="UP000005510"/>
    </source>
</evidence>
<dbReference type="HOGENOM" id="CLU_134973_0_2_10"/>
<dbReference type="InterPro" id="IPR036163">
    <property type="entry name" value="HMA_dom_sf"/>
</dbReference>
<keyword evidence="1" id="KW-0479">Metal-binding</keyword>
<reference evidence="4 5" key="2">
    <citation type="submission" date="2008-10" db="EMBL/GenBank/DDBJ databases">
        <authorList>
            <person name="Fulton L."/>
            <person name="Clifton S."/>
            <person name="Fulton B."/>
            <person name="Xu J."/>
            <person name="Minx P."/>
            <person name="Pepin K.H."/>
            <person name="Johnson M."/>
            <person name="Bhonagiri V."/>
            <person name="Nash W.E."/>
            <person name="Mardis E.R."/>
            <person name="Wilson R.K."/>
        </authorList>
    </citation>
    <scope>NUCLEOTIDE SEQUENCE [LARGE SCALE GENOMIC DNA]</scope>
    <source>
        <strain evidence="4 5">DSM 18315</strain>
    </source>
</reference>
<sequence length="130" mass="14460">MINIAYFLILSFFNFKFQFNMIRLLAILICAVFTFSTAYAQDAKKKKETVTFFVEGMDCANCVKKIEKNIAFEKGVTDLKCDLSTRTAAVTYRADKTSKTKLASAFKKIGMEATPVDNGAGCPVDPAKKK</sequence>
<keyword evidence="2" id="KW-0732">Signal</keyword>
<proteinExistence type="predicted"/>